<name>A0A6G6GN18_9FLAO</name>
<reference evidence="2 3" key="1">
    <citation type="submission" date="2020-02" db="EMBL/GenBank/DDBJ databases">
        <title>Complete genome sequence of Flavobacteriaceae bacterium.</title>
        <authorList>
            <person name="Kim S.-J."/>
            <person name="Kim Y.-S."/>
            <person name="Kim K.-H."/>
        </authorList>
    </citation>
    <scope>NUCLEOTIDE SEQUENCE [LARGE SCALE GENOMIC DNA]</scope>
    <source>
        <strain evidence="2 3">RR4-40</strain>
    </source>
</reference>
<feature type="signal peptide" evidence="1">
    <location>
        <begin position="1"/>
        <end position="24"/>
    </location>
</feature>
<dbReference type="RefSeq" id="WP_164679961.1">
    <property type="nucleotide sequence ID" value="NZ_CP049057.1"/>
</dbReference>
<protein>
    <recommendedName>
        <fullName evidence="4">Lipoprotein</fullName>
    </recommendedName>
</protein>
<evidence type="ECO:0000313" key="3">
    <source>
        <dbReference type="Proteomes" id="UP000505306"/>
    </source>
</evidence>
<dbReference type="EMBL" id="CP049057">
    <property type="protein sequence ID" value="QIE59949.1"/>
    <property type="molecule type" value="Genomic_DNA"/>
</dbReference>
<feature type="chain" id="PRO_5026316871" description="Lipoprotein" evidence="1">
    <location>
        <begin position="25"/>
        <end position="174"/>
    </location>
</feature>
<evidence type="ECO:0008006" key="4">
    <source>
        <dbReference type="Google" id="ProtNLM"/>
    </source>
</evidence>
<evidence type="ECO:0000256" key="1">
    <source>
        <dbReference type="SAM" id="SignalP"/>
    </source>
</evidence>
<organism evidence="2 3">
    <name type="scientific">Rasiella rasia</name>
    <dbReference type="NCBI Taxonomy" id="2744027"/>
    <lineage>
        <taxon>Bacteria</taxon>
        <taxon>Pseudomonadati</taxon>
        <taxon>Bacteroidota</taxon>
        <taxon>Flavobacteriia</taxon>
        <taxon>Flavobacteriales</taxon>
        <taxon>Flavobacteriaceae</taxon>
        <taxon>Rasiella</taxon>
    </lineage>
</organism>
<accession>A0A6G6GN18</accession>
<dbReference type="Proteomes" id="UP000505306">
    <property type="component" value="Chromosome"/>
</dbReference>
<dbReference type="KEGG" id="mgel:G5B37_10350"/>
<sequence>MKSMKSLFALLGMSLVLFSFSNCGSSNIETSSMQTEQNPPFKLVNSYYQDWVAGIQGGGSGTNIHLRFETADPEVTFLNAYFKNNSAPLERKMTSAIAYVANIKRGKTRPDVIMDSNPIKEAQNTPPKKLPLEISSEDVAITYRYKENTFVYVIKNIERKEMLAYPQGNPKGDN</sequence>
<dbReference type="AlphaFoldDB" id="A0A6G6GN18"/>
<evidence type="ECO:0000313" key="2">
    <source>
        <dbReference type="EMBL" id="QIE59949.1"/>
    </source>
</evidence>
<keyword evidence="1" id="KW-0732">Signal</keyword>
<proteinExistence type="predicted"/>
<gene>
    <name evidence="2" type="ORF">G5B37_10350</name>
</gene>
<keyword evidence="3" id="KW-1185">Reference proteome</keyword>